<accession>A0A1H2UK97</accession>
<dbReference type="PANTHER" id="PTHR48098:SF6">
    <property type="entry name" value="FERRI-BACILLIBACTIN ESTERASE BESA"/>
    <property type="match status" value="1"/>
</dbReference>
<sequence length="246" mass="28593">MKGTIIHHQVMDRDVYVYLPPDYNWNKQKRYPVIYVQDGAYLFRDSGSVWEALMESGYMQPVVMVGVEPKSRIHEYTPWPSKALSLHLPDFKGLGTEYAYILTNGIRPYINEKYRVRTEASHTGLIGASLGGLVSIYIADLYPHVFHKIGLLSASLWYEGMGSFIKDRLSLTLRHYVYLYVGEWEGNGQPLIEPYMVPRTQMMYELLRKQLENQVALHIKPKAMHERKYFVSQFPAACTWLFPPLH</sequence>
<dbReference type="RefSeq" id="WP_091613820.1">
    <property type="nucleotide sequence ID" value="NZ_FNNC01000003.1"/>
</dbReference>
<keyword evidence="1" id="KW-0378">Hydrolase</keyword>
<proteinExistence type="predicted"/>
<dbReference type="SUPFAM" id="SSF53474">
    <property type="entry name" value="alpha/beta-Hydrolases"/>
    <property type="match status" value="1"/>
</dbReference>
<dbReference type="EMBL" id="FNNC01000003">
    <property type="protein sequence ID" value="SDW55934.1"/>
    <property type="molecule type" value="Genomic_DNA"/>
</dbReference>
<protein>
    <submittedName>
        <fullName evidence="1">Predicted hydrolase of the alpha/beta superfamily</fullName>
    </submittedName>
</protein>
<dbReference type="PANTHER" id="PTHR48098">
    <property type="entry name" value="ENTEROCHELIN ESTERASE-RELATED"/>
    <property type="match status" value="1"/>
</dbReference>
<reference evidence="1 2" key="1">
    <citation type="submission" date="2016-10" db="EMBL/GenBank/DDBJ databases">
        <authorList>
            <person name="de Groot N.N."/>
        </authorList>
    </citation>
    <scope>NUCLEOTIDE SEQUENCE [LARGE SCALE GENOMIC DNA]</scope>
    <source>
        <strain evidence="1 2">DSM 23126</strain>
    </source>
</reference>
<dbReference type="OrthoDB" id="9784036at2"/>
<gene>
    <name evidence="1" type="ORF">SAMN05421781_1739</name>
</gene>
<dbReference type="InterPro" id="IPR029058">
    <property type="entry name" value="AB_hydrolase_fold"/>
</dbReference>
<dbReference type="Pfam" id="PF00756">
    <property type="entry name" value="Esterase"/>
    <property type="match status" value="1"/>
</dbReference>
<evidence type="ECO:0000313" key="2">
    <source>
        <dbReference type="Proteomes" id="UP000199488"/>
    </source>
</evidence>
<keyword evidence="2" id="KW-1185">Reference proteome</keyword>
<organism evidence="1 2">
    <name type="scientific">Marinococcus luteus</name>
    <dbReference type="NCBI Taxonomy" id="1122204"/>
    <lineage>
        <taxon>Bacteria</taxon>
        <taxon>Bacillati</taxon>
        <taxon>Bacillota</taxon>
        <taxon>Bacilli</taxon>
        <taxon>Bacillales</taxon>
        <taxon>Bacillaceae</taxon>
        <taxon>Marinococcus</taxon>
    </lineage>
</organism>
<name>A0A1H2UK97_9BACI</name>
<dbReference type="STRING" id="1122204.SAMN05421781_1739"/>
<evidence type="ECO:0000313" key="1">
    <source>
        <dbReference type="EMBL" id="SDW55934.1"/>
    </source>
</evidence>
<dbReference type="Proteomes" id="UP000199488">
    <property type="component" value="Unassembled WGS sequence"/>
</dbReference>
<dbReference type="InterPro" id="IPR050583">
    <property type="entry name" value="Mycobacterial_A85_antigen"/>
</dbReference>
<dbReference type="Gene3D" id="3.40.50.1820">
    <property type="entry name" value="alpha/beta hydrolase"/>
    <property type="match status" value="1"/>
</dbReference>
<dbReference type="AlphaFoldDB" id="A0A1H2UK97"/>
<dbReference type="GO" id="GO:0016787">
    <property type="term" value="F:hydrolase activity"/>
    <property type="evidence" value="ECO:0007669"/>
    <property type="project" value="UniProtKB-KW"/>
</dbReference>
<dbReference type="InterPro" id="IPR000801">
    <property type="entry name" value="Esterase-like"/>
</dbReference>